<dbReference type="PIRSF" id="PIRSF017082">
    <property type="entry name" value="YflP"/>
    <property type="match status" value="1"/>
</dbReference>
<dbReference type="SUPFAM" id="SSF53850">
    <property type="entry name" value="Periplasmic binding protein-like II"/>
    <property type="match status" value="1"/>
</dbReference>
<accession>A0ABM8WQ73</accession>
<sequence>MTTDREALGDSGGDTDAGRRTWLCRMAVLGGGALVGVRPPAVLAQAKADGRGYPDRPIRMVVPYPAGGGTDTLGRLVGQRLSEAWGQPVVVENKPGASGMLGNDLVAKAPPDGYTLLLGITAMIQSPSLYKRIPYDVGRDFAPVSILAKSSDLFCVPNRVPAATLAEFVALAKASPGKFSYGSYGNGTSSHLHGELLKMQAGVEMTHIPYKGAAPLAADLLGGQVDSAFIDVTSANSHLASGKFKVLAITGSQRHKALPEVPTFAQAGFTGFEANGWFAFFAPAGTLPEVVAKLAGEIGRIVKHPEVNQRLAAMGLQPVGSTPAELAAVIATDTPRWARIVRDAGIKLD</sequence>
<evidence type="ECO:0000313" key="3">
    <source>
        <dbReference type="Proteomes" id="UP000721236"/>
    </source>
</evidence>
<evidence type="ECO:0000256" key="1">
    <source>
        <dbReference type="ARBA" id="ARBA00006987"/>
    </source>
</evidence>
<comment type="similarity">
    <text evidence="1">Belongs to the UPF0065 (bug) family.</text>
</comment>
<dbReference type="Gene3D" id="3.40.190.10">
    <property type="entry name" value="Periplasmic binding protein-like II"/>
    <property type="match status" value="1"/>
</dbReference>
<evidence type="ECO:0008006" key="4">
    <source>
        <dbReference type="Google" id="ProtNLM"/>
    </source>
</evidence>
<dbReference type="Gene3D" id="3.40.190.150">
    <property type="entry name" value="Bordetella uptake gene, domain 1"/>
    <property type="match status" value="1"/>
</dbReference>
<organism evidence="2 3">
    <name type="scientific">Cupriavidus respiraculi</name>
    <dbReference type="NCBI Taxonomy" id="195930"/>
    <lineage>
        <taxon>Bacteria</taxon>
        <taxon>Pseudomonadati</taxon>
        <taxon>Pseudomonadota</taxon>
        <taxon>Betaproteobacteria</taxon>
        <taxon>Burkholderiales</taxon>
        <taxon>Burkholderiaceae</taxon>
        <taxon>Cupriavidus</taxon>
    </lineage>
</organism>
<comment type="caution">
    <text evidence="2">The sequence shown here is derived from an EMBL/GenBank/DDBJ whole genome shotgun (WGS) entry which is preliminary data.</text>
</comment>
<dbReference type="InterPro" id="IPR042100">
    <property type="entry name" value="Bug_dom1"/>
</dbReference>
<evidence type="ECO:0000313" key="2">
    <source>
        <dbReference type="EMBL" id="CAG9169604.1"/>
    </source>
</evidence>
<keyword evidence="3" id="KW-1185">Reference proteome</keyword>
<reference evidence="2 3" key="1">
    <citation type="submission" date="2021-08" db="EMBL/GenBank/DDBJ databases">
        <authorList>
            <person name="Peeters C."/>
        </authorList>
    </citation>
    <scope>NUCLEOTIDE SEQUENCE [LARGE SCALE GENOMIC DNA]</scope>
    <source>
        <strain evidence="2 3">LMG 21510</strain>
    </source>
</reference>
<proteinExistence type="inferred from homology"/>
<dbReference type="PANTHER" id="PTHR42928">
    <property type="entry name" value="TRICARBOXYLATE-BINDING PROTEIN"/>
    <property type="match status" value="1"/>
</dbReference>
<dbReference type="InterPro" id="IPR005064">
    <property type="entry name" value="BUG"/>
</dbReference>
<protein>
    <recommendedName>
        <fullName evidence="4">Extra-cytoplasmic solute receptor</fullName>
    </recommendedName>
</protein>
<dbReference type="Proteomes" id="UP000721236">
    <property type="component" value="Unassembled WGS sequence"/>
</dbReference>
<gene>
    <name evidence="2" type="ORF">LMG21510_01511</name>
</gene>
<name>A0ABM8WQ73_9BURK</name>
<dbReference type="PANTHER" id="PTHR42928:SF5">
    <property type="entry name" value="BLR1237 PROTEIN"/>
    <property type="match status" value="1"/>
</dbReference>
<dbReference type="Pfam" id="PF03401">
    <property type="entry name" value="TctC"/>
    <property type="match status" value="1"/>
</dbReference>
<dbReference type="EMBL" id="CAJZAH010000001">
    <property type="protein sequence ID" value="CAG9169604.1"/>
    <property type="molecule type" value="Genomic_DNA"/>
</dbReference>
<dbReference type="CDD" id="cd13578">
    <property type="entry name" value="PBP2_Bug27"/>
    <property type="match status" value="1"/>
</dbReference>